<dbReference type="NCBIfam" id="TIGR00964">
    <property type="entry name" value="secE_bact"/>
    <property type="match status" value="1"/>
</dbReference>
<evidence type="ECO:0000313" key="9">
    <source>
        <dbReference type="EMBL" id="AOR74599.1"/>
    </source>
</evidence>
<dbReference type="GO" id="GO:0006605">
    <property type="term" value="P:protein targeting"/>
    <property type="evidence" value="ECO:0007669"/>
    <property type="project" value="UniProtKB-UniRule"/>
</dbReference>
<keyword evidence="8" id="KW-1003">Cell membrane</keyword>
<dbReference type="GO" id="GO:0009306">
    <property type="term" value="P:protein secretion"/>
    <property type="evidence" value="ECO:0007669"/>
    <property type="project" value="UniProtKB-UniRule"/>
</dbReference>
<comment type="similarity">
    <text evidence="8">Belongs to the SecE/SEC61-gamma family.</text>
</comment>
<keyword evidence="7 8" id="KW-0472">Membrane</keyword>
<dbReference type="InterPro" id="IPR001901">
    <property type="entry name" value="Translocase_SecE/Sec61-g"/>
</dbReference>
<proteinExistence type="inferred from homology"/>
<evidence type="ECO:0000256" key="8">
    <source>
        <dbReference type="HAMAP-Rule" id="MF_00422"/>
    </source>
</evidence>
<feature type="transmembrane region" description="Helical" evidence="8">
    <location>
        <begin position="48"/>
        <end position="74"/>
    </location>
</feature>
<accession>A0A1D7ZXK7</accession>
<dbReference type="PATRIC" id="fig|1613.112.peg.1202"/>
<keyword evidence="5 8" id="KW-1133">Transmembrane helix</keyword>
<name>A0A1D7ZXK7_LIMFE</name>
<keyword evidence="6 8" id="KW-0811">Translocation</keyword>
<keyword evidence="2 8" id="KW-0813">Transport</keyword>
<dbReference type="GO" id="GO:0008320">
    <property type="term" value="F:protein transmembrane transporter activity"/>
    <property type="evidence" value="ECO:0007669"/>
    <property type="project" value="UniProtKB-UniRule"/>
</dbReference>
<reference evidence="9 10" key="1">
    <citation type="submission" date="2016-09" db="EMBL/GenBank/DDBJ databases">
        <title>Genome Sequence of the Lactobacillus fermentum strain NCC2970 (CNCM I-5068).</title>
        <authorList>
            <person name="Barretto C."/>
            <person name="Ngom-Bru C."/>
            <person name="Genevaz A."/>
            <person name="Fournier C."/>
            <person name="Moine D."/>
            <person name="Kassam M."/>
            <person name="Iltis A."/>
            <person name="Sagory-Zalkind P."/>
            <person name="Faucherand G."/>
            <person name="Descombes P."/>
            <person name="Duboux S."/>
        </authorList>
    </citation>
    <scope>NUCLEOTIDE SEQUENCE [LARGE SCALE GENOMIC DNA]</scope>
    <source>
        <strain evidence="9 10">NCC2970</strain>
    </source>
</reference>
<dbReference type="HAMAP" id="MF_00422">
    <property type="entry name" value="SecE"/>
    <property type="match status" value="1"/>
</dbReference>
<evidence type="ECO:0000256" key="5">
    <source>
        <dbReference type="ARBA" id="ARBA00022989"/>
    </source>
</evidence>
<dbReference type="GO" id="GO:0005886">
    <property type="term" value="C:plasma membrane"/>
    <property type="evidence" value="ECO:0007669"/>
    <property type="project" value="UniProtKB-SubCell"/>
</dbReference>
<dbReference type="GO" id="GO:0065002">
    <property type="term" value="P:intracellular protein transmembrane transport"/>
    <property type="evidence" value="ECO:0007669"/>
    <property type="project" value="UniProtKB-UniRule"/>
</dbReference>
<protein>
    <recommendedName>
        <fullName evidence="8">Protein translocase subunit SecE</fullName>
    </recommendedName>
</protein>
<dbReference type="EMBL" id="CP017151">
    <property type="protein sequence ID" value="AOR74599.1"/>
    <property type="molecule type" value="Genomic_DNA"/>
</dbReference>
<evidence type="ECO:0000256" key="1">
    <source>
        <dbReference type="ARBA" id="ARBA00004370"/>
    </source>
</evidence>
<evidence type="ECO:0000256" key="4">
    <source>
        <dbReference type="ARBA" id="ARBA00022927"/>
    </source>
</evidence>
<dbReference type="Gene3D" id="1.20.5.1030">
    <property type="entry name" value="Preprotein translocase secy subunit"/>
    <property type="match status" value="1"/>
</dbReference>
<dbReference type="InterPro" id="IPR038379">
    <property type="entry name" value="SecE_sf"/>
</dbReference>
<keyword evidence="4 8" id="KW-0653">Protein transport</keyword>
<comment type="function">
    <text evidence="8">Essential subunit of the Sec protein translocation channel SecYEG. Clamps together the 2 halves of SecY. May contact the channel plug during translocation.</text>
</comment>
<dbReference type="AlphaFoldDB" id="A0A1D7ZXK7"/>
<comment type="subunit">
    <text evidence="8">Component of the Sec protein translocase complex. Heterotrimer consisting of SecY, SecE and SecG subunits. The heterotrimers can form oligomers, although 1 heterotrimer is thought to be able to translocate proteins. Interacts with the ribosome. Interacts with SecDF, and other proteins may be involved. Interacts with SecA.</text>
</comment>
<evidence type="ECO:0000256" key="3">
    <source>
        <dbReference type="ARBA" id="ARBA00022692"/>
    </source>
</evidence>
<dbReference type="InterPro" id="IPR005807">
    <property type="entry name" value="SecE_bac"/>
</dbReference>
<gene>
    <name evidence="8" type="primary">secE</name>
    <name evidence="9" type="ORF">LACFE_CDS1145</name>
</gene>
<evidence type="ECO:0000256" key="2">
    <source>
        <dbReference type="ARBA" id="ARBA00022448"/>
    </source>
</evidence>
<organism evidence="9 10">
    <name type="scientific">Limosilactobacillus fermentum</name>
    <name type="common">Lactobacillus fermentum</name>
    <dbReference type="NCBI Taxonomy" id="1613"/>
    <lineage>
        <taxon>Bacteria</taxon>
        <taxon>Bacillati</taxon>
        <taxon>Bacillota</taxon>
        <taxon>Bacilli</taxon>
        <taxon>Lactobacillales</taxon>
        <taxon>Lactobacillaceae</taxon>
        <taxon>Limosilactobacillus</taxon>
    </lineage>
</organism>
<evidence type="ECO:0000256" key="6">
    <source>
        <dbReference type="ARBA" id="ARBA00023010"/>
    </source>
</evidence>
<sequence length="75" mass="8874">MRKSDRSPGNTLILEENMHPLKFIGSVRDEMHRVVWPTAKENRRDTTIVLSITIFFILFFALFGWLIHLLMLLFV</sequence>
<dbReference type="Pfam" id="PF00584">
    <property type="entry name" value="SecE"/>
    <property type="match status" value="1"/>
</dbReference>
<evidence type="ECO:0000256" key="7">
    <source>
        <dbReference type="ARBA" id="ARBA00023136"/>
    </source>
</evidence>
<keyword evidence="3 8" id="KW-0812">Transmembrane</keyword>
<dbReference type="GO" id="GO:0043952">
    <property type="term" value="P:protein transport by the Sec complex"/>
    <property type="evidence" value="ECO:0007669"/>
    <property type="project" value="UniProtKB-UniRule"/>
</dbReference>
<dbReference type="Proteomes" id="UP000094714">
    <property type="component" value="Chromosome"/>
</dbReference>
<comment type="subcellular location">
    <subcellularLocation>
        <location evidence="8">Cell membrane</location>
        <topology evidence="8">Single-pass membrane protein</topology>
    </subcellularLocation>
    <subcellularLocation>
        <location evidence="1">Membrane</location>
    </subcellularLocation>
</comment>
<evidence type="ECO:0000313" key="10">
    <source>
        <dbReference type="Proteomes" id="UP000094714"/>
    </source>
</evidence>